<dbReference type="SUPFAM" id="SSF47370">
    <property type="entry name" value="Bromodomain"/>
    <property type="match status" value="1"/>
</dbReference>
<feature type="compositionally biased region" description="Polar residues" evidence="6">
    <location>
        <begin position="125"/>
        <end position="135"/>
    </location>
</feature>
<keyword evidence="3" id="KW-0067">ATP-binding</keyword>
<dbReference type="GO" id="GO:0006337">
    <property type="term" value="P:nucleosome disassembly"/>
    <property type="evidence" value="ECO:0007669"/>
    <property type="project" value="TreeGrafter"/>
</dbReference>
<dbReference type="Proteomes" id="UP000887578">
    <property type="component" value="Unplaced"/>
</dbReference>
<dbReference type="GO" id="GO:0005634">
    <property type="term" value="C:nucleus"/>
    <property type="evidence" value="ECO:0007669"/>
    <property type="project" value="TreeGrafter"/>
</dbReference>
<evidence type="ECO:0000256" key="5">
    <source>
        <dbReference type="SAM" id="Coils"/>
    </source>
</evidence>
<dbReference type="AlphaFoldDB" id="A0A914R1E9"/>
<dbReference type="GO" id="GO:0005524">
    <property type="term" value="F:ATP binding"/>
    <property type="evidence" value="ECO:0007669"/>
    <property type="project" value="UniProtKB-KW"/>
</dbReference>
<feature type="region of interest" description="Disordered" evidence="6">
    <location>
        <begin position="101"/>
        <end position="174"/>
    </location>
</feature>
<keyword evidence="2" id="KW-0547">Nucleotide-binding</keyword>
<dbReference type="InterPro" id="IPR045199">
    <property type="entry name" value="ATAD2-like"/>
</dbReference>
<proteinExistence type="inferred from homology"/>
<dbReference type="GO" id="GO:0045815">
    <property type="term" value="P:transcription initiation-coupled chromatin remodeling"/>
    <property type="evidence" value="ECO:0007669"/>
    <property type="project" value="TreeGrafter"/>
</dbReference>
<dbReference type="GO" id="GO:0003682">
    <property type="term" value="F:chromatin binding"/>
    <property type="evidence" value="ECO:0007669"/>
    <property type="project" value="TreeGrafter"/>
</dbReference>
<feature type="compositionally biased region" description="Polar residues" evidence="6">
    <location>
        <begin position="148"/>
        <end position="158"/>
    </location>
</feature>
<dbReference type="InterPro" id="IPR036427">
    <property type="entry name" value="Bromodomain-like_sf"/>
</dbReference>
<dbReference type="GO" id="GO:0016887">
    <property type="term" value="F:ATP hydrolysis activity"/>
    <property type="evidence" value="ECO:0007669"/>
    <property type="project" value="TreeGrafter"/>
</dbReference>
<dbReference type="InterPro" id="IPR001487">
    <property type="entry name" value="Bromodomain"/>
</dbReference>
<evidence type="ECO:0000256" key="3">
    <source>
        <dbReference type="ARBA" id="ARBA00022840"/>
    </source>
</evidence>
<name>A0A914R1E9_9BILA</name>
<dbReference type="GO" id="GO:0006334">
    <property type="term" value="P:nucleosome assembly"/>
    <property type="evidence" value="ECO:0007669"/>
    <property type="project" value="TreeGrafter"/>
</dbReference>
<comment type="similarity">
    <text evidence="1">Belongs to the AAA ATPase family.</text>
</comment>
<sequence>MMAKLNRNEYKNKQEFVDDICLIRHNAIEYNPETDMKSRLIRNNAFALLDITEALFEEELDDDFVEKLEEMKKMIDEAKNAKEKSASQVIQLQRRTRLSVLNGFKEDEPAEKEERNVENAKEEPTNGSENVSSPKVVQEEENEESKNADPNNDASNDVPSVKSDTLPEVNSNTETPMDFISQEQTEVSEKPIDPVFIIDKNEIEKVVITAIDRTNNWSIPQLESLGAALTQRIERYTSLYDRTTLPLELIQLVNEFVP</sequence>
<organism evidence="8 9">
    <name type="scientific">Panagrolaimus davidi</name>
    <dbReference type="NCBI Taxonomy" id="227884"/>
    <lineage>
        <taxon>Eukaryota</taxon>
        <taxon>Metazoa</taxon>
        <taxon>Ecdysozoa</taxon>
        <taxon>Nematoda</taxon>
        <taxon>Chromadorea</taxon>
        <taxon>Rhabditida</taxon>
        <taxon>Tylenchina</taxon>
        <taxon>Panagrolaimomorpha</taxon>
        <taxon>Panagrolaimoidea</taxon>
        <taxon>Panagrolaimidae</taxon>
        <taxon>Panagrolaimus</taxon>
    </lineage>
</organism>
<keyword evidence="4" id="KW-0103">Bromodomain</keyword>
<feature type="coiled-coil region" evidence="5">
    <location>
        <begin position="61"/>
        <end position="95"/>
    </location>
</feature>
<dbReference type="Pfam" id="PF00439">
    <property type="entry name" value="Bromodomain"/>
    <property type="match status" value="1"/>
</dbReference>
<keyword evidence="5" id="KW-0175">Coiled coil</keyword>
<evidence type="ECO:0000313" key="9">
    <source>
        <dbReference type="WBParaSite" id="PDA_v2.g831.t1"/>
    </source>
</evidence>
<dbReference type="PANTHER" id="PTHR23069:SF0">
    <property type="entry name" value="TAT-BINDING HOMOLOG 7"/>
    <property type="match status" value="1"/>
</dbReference>
<evidence type="ECO:0000256" key="6">
    <source>
        <dbReference type="SAM" id="MobiDB-lite"/>
    </source>
</evidence>
<dbReference type="WBParaSite" id="PDA_v2.g831.t1">
    <property type="protein sequence ID" value="PDA_v2.g831.t1"/>
    <property type="gene ID" value="PDA_v2.g831"/>
</dbReference>
<dbReference type="PANTHER" id="PTHR23069">
    <property type="entry name" value="AAA DOMAIN-CONTAINING"/>
    <property type="match status" value="1"/>
</dbReference>
<keyword evidence="8" id="KW-1185">Reference proteome</keyword>
<protein>
    <submittedName>
        <fullName evidence="9">Bromo domain-containing protein</fullName>
    </submittedName>
</protein>
<accession>A0A914R1E9</accession>
<evidence type="ECO:0000313" key="8">
    <source>
        <dbReference type="Proteomes" id="UP000887578"/>
    </source>
</evidence>
<evidence type="ECO:0000259" key="7">
    <source>
        <dbReference type="Pfam" id="PF00439"/>
    </source>
</evidence>
<dbReference type="GO" id="GO:0042393">
    <property type="term" value="F:histone binding"/>
    <property type="evidence" value="ECO:0007669"/>
    <property type="project" value="TreeGrafter"/>
</dbReference>
<evidence type="ECO:0000256" key="2">
    <source>
        <dbReference type="ARBA" id="ARBA00022741"/>
    </source>
</evidence>
<evidence type="ECO:0000256" key="1">
    <source>
        <dbReference type="ARBA" id="ARBA00006914"/>
    </source>
</evidence>
<feature type="domain" description="Bromo" evidence="7">
    <location>
        <begin position="3"/>
        <end position="35"/>
    </location>
</feature>
<dbReference type="Gene3D" id="1.20.920.10">
    <property type="entry name" value="Bromodomain-like"/>
    <property type="match status" value="1"/>
</dbReference>
<reference evidence="9" key="1">
    <citation type="submission" date="2022-11" db="UniProtKB">
        <authorList>
            <consortium name="WormBaseParasite"/>
        </authorList>
    </citation>
    <scope>IDENTIFICATION</scope>
</reference>
<feature type="compositionally biased region" description="Basic and acidic residues" evidence="6">
    <location>
        <begin position="104"/>
        <end position="124"/>
    </location>
</feature>
<evidence type="ECO:0000256" key="4">
    <source>
        <dbReference type="ARBA" id="ARBA00023117"/>
    </source>
</evidence>